<dbReference type="NCBIfam" id="NF008359">
    <property type="entry name" value="PRK11148.1"/>
    <property type="match status" value="1"/>
</dbReference>
<evidence type="ECO:0000256" key="3">
    <source>
        <dbReference type="ARBA" id="ARBA00023004"/>
    </source>
</evidence>
<feature type="binding site" evidence="5">
    <location>
        <position position="23"/>
    </location>
    <ligand>
        <name>Fe cation</name>
        <dbReference type="ChEBI" id="CHEBI:24875"/>
        <label>1</label>
    </ligand>
</feature>
<feature type="binding site" evidence="5">
    <location>
        <position position="65"/>
    </location>
    <ligand>
        <name>AMP</name>
        <dbReference type="ChEBI" id="CHEBI:456215"/>
    </ligand>
</feature>
<keyword evidence="1 5" id="KW-0479">Metal-binding</keyword>
<dbReference type="RefSeq" id="WP_011638768.1">
    <property type="nucleotide sequence ID" value="NZ_JBBMQR010000007.1"/>
</dbReference>
<comment type="catalytic activity">
    <reaction evidence="5">
        <text>3',5'-cyclic AMP + H2O = AMP + H(+)</text>
        <dbReference type="Rhea" id="RHEA:25277"/>
        <dbReference type="ChEBI" id="CHEBI:15377"/>
        <dbReference type="ChEBI" id="CHEBI:15378"/>
        <dbReference type="ChEBI" id="CHEBI:58165"/>
        <dbReference type="ChEBI" id="CHEBI:456215"/>
        <dbReference type="EC" id="3.1.4.53"/>
    </reaction>
</comment>
<proteinExistence type="inferred from homology"/>
<evidence type="ECO:0000256" key="1">
    <source>
        <dbReference type="ARBA" id="ARBA00022723"/>
    </source>
</evidence>
<dbReference type="GeneID" id="41838706"/>
<keyword evidence="3 5" id="KW-0408">Iron</keyword>
<dbReference type="InterPro" id="IPR029052">
    <property type="entry name" value="Metallo-depent_PP-like"/>
</dbReference>
<reference evidence="7 8" key="1">
    <citation type="submission" date="2016-01" db="EMBL/GenBank/DDBJ databases">
        <title>Draft genome of the antarctic isolate Shewanella frigidimarina Ag06-30.</title>
        <authorList>
            <person name="Parmeciano Di Noto G."/>
            <person name="Vazquez S."/>
            <person name="Mac Cormack W."/>
            <person name="Iriarte A."/>
            <person name="Quiroga C."/>
        </authorList>
    </citation>
    <scope>NUCLEOTIDE SEQUENCE [LARGE SCALE GENOMIC DNA]</scope>
    <source>
        <strain evidence="7 8">Ag06-30</strain>
    </source>
</reference>
<evidence type="ECO:0000313" key="8">
    <source>
        <dbReference type="Proteomes" id="UP000055702"/>
    </source>
</evidence>
<dbReference type="PANTHER" id="PTHR42988:SF2">
    <property type="entry name" value="CYCLIC NUCLEOTIDE PHOSPHODIESTERASE CBUA0032-RELATED"/>
    <property type="match status" value="1"/>
</dbReference>
<keyword evidence="5" id="KW-0114">cAMP</keyword>
<dbReference type="GO" id="GO:0000166">
    <property type="term" value="F:nucleotide binding"/>
    <property type="evidence" value="ECO:0007669"/>
    <property type="project" value="UniProtKB-UniRule"/>
</dbReference>
<dbReference type="CDD" id="cd07402">
    <property type="entry name" value="MPP_GpdQ"/>
    <property type="match status" value="1"/>
</dbReference>
<feature type="binding site" evidence="5">
    <location>
        <position position="25"/>
    </location>
    <ligand>
        <name>AMP</name>
        <dbReference type="ChEBI" id="CHEBI:456215"/>
    </ligand>
</feature>
<feature type="binding site" evidence="5">
    <location>
        <position position="95"/>
    </location>
    <ligand>
        <name>Fe cation</name>
        <dbReference type="ChEBI" id="CHEBI:24875"/>
        <label>2</label>
    </ligand>
</feature>
<feature type="binding site" evidence="5">
    <location>
        <position position="205"/>
    </location>
    <ligand>
        <name>AMP</name>
        <dbReference type="ChEBI" id="CHEBI:456215"/>
    </ligand>
</feature>
<feature type="binding site" evidence="5">
    <location>
        <position position="203"/>
    </location>
    <ligand>
        <name>Fe cation</name>
        <dbReference type="ChEBI" id="CHEBI:24875"/>
        <label>2</label>
    </ligand>
</feature>
<evidence type="ECO:0000259" key="6">
    <source>
        <dbReference type="Pfam" id="PF00149"/>
    </source>
</evidence>
<dbReference type="InterPro" id="IPR050884">
    <property type="entry name" value="CNP_phosphodiesterase-III"/>
</dbReference>
<evidence type="ECO:0000256" key="4">
    <source>
        <dbReference type="ARBA" id="ARBA00025742"/>
    </source>
</evidence>
<comment type="similarity">
    <text evidence="4 5">Belongs to the cyclic nucleotide phosphodiesterase class-III family.</text>
</comment>
<feature type="binding site" evidence="5">
    <location>
        <position position="205"/>
    </location>
    <ligand>
        <name>Fe cation</name>
        <dbReference type="ChEBI" id="CHEBI:24875"/>
        <label>1</label>
    </ligand>
</feature>
<dbReference type="PANTHER" id="PTHR42988">
    <property type="entry name" value="PHOSPHOHYDROLASE"/>
    <property type="match status" value="1"/>
</dbReference>
<dbReference type="GO" id="GO:0004115">
    <property type="term" value="F:3',5'-cyclic-AMP phosphodiesterase activity"/>
    <property type="evidence" value="ECO:0007669"/>
    <property type="project" value="UniProtKB-UniRule"/>
</dbReference>
<dbReference type="HAMAP" id="MF_00905">
    <property type="entry name" value="cAMP_phosphodiest_CpdA"/>
    <property type="match status" value="1"/>
</dbReference>
<evidence type="ECO:0000313" key="7">
    <source>
        <dbReference type="EMBL" id="KVX02941.1"/>
    </source>
</evidence>
<feature type="binding site" evidence="5">
    <location>
        <position position="65"/>
    </location>
    <ligand>
        <name>Fe cation</name>
        <dbReference type="ChEBI" id="CHEBI:24875"/>
        <label>2</label>
    </ligand>
</feature>
<comment type="cofactor">
    <cofactor evidence="5">
        <name>Fe(2+)</name>
        <dbReference type="ChEBI" id="CHEBI:29033"/>
    </cofactor>
    <text evidence="5">Binds 2 Fe(2+) ions per subunit.</text>
</comment>
<comment type="function">
    <text evidence="5">Hydrolyzes cAMP to 5'-AMP. Plays an important regulatory role in modulating the intracellular concentration of cAMP, thereby influencing cAMP-dependent processes.</text>
</comment>
<evidence type="ECO:0000256" key="5">
    <source>
        <dbReference type="HAMAP-Rule" id="MF_00905"/>
    </source>
</evidence>
<feature type="binding site" evidence="5">
    <location>
        <position position="164"/>
    </location>
    <ligand>
        <name>Fe cation</name>
        <dbReference type="ChEBI" id="CHEBI:24875"/>
        <label>2</label>
    </ligand>
</feature>
<keyword evidence="5" id="KW-0547">Nucleotide-binding</keyword>
<dbReference type="Pfam" id="PF00149">
    <property type="entry name" value="Metallophos"/>
    <property type="match status" value="1"/>
</dbReference>
<evidence type="ECO:0000256" key="2">
    <source>
        <dbReference type="ARBA" id="ARBA00022801"/>
    </source>
</evidence>
<dbReference type="InterPro" id="IPR026575">
    <property type="entry name" value="GpdQ/CpdA-like"/>
</dbReference>
<protein>
    <recommendedName>
        <fullName evidence="5">3',5'-cyclic adenosine monophosphate phosphodiesterase CpdA</fullName>
        <shortName evidence="5">3',5'-cyclic AMP phosphodiesterase</shortName>
        <shortName evidence="5">cAMP phosphodiesterase</shortName>
        <ecNumber evidence="5">3.1.4.53</ecNumber>
    </recommendedName>
</protein>
<name>A0A106C2B4_SHEFR</name>
<dbReference type="GO" id="GO:0046872">
    <property type="term" value="F:metal ion binding"/>
    <property type="evidence" value="ECO:0007669"/>
    <property type="project" value="UniProtKB-UniRule"/>
</dbReference>
<feature type="binding site" evidence="5">
    <location>
        <position position="65"/>
    </location>
    <ligand>
        <name>Fe cation</name>
        <dbReference type="ChEBI" id="CHEBI:24875"/>
        <label>1</label>
    </ligand>
</feature>
<dbReference type="SUPFAM" id="SSF56300">
    <property type="entry name" value="Metallo-dependent phosphatases"/>
    <property type="match status" value="1"/>
</dbReference>
<gene>
    <name evidence="5" type="primary">cpdA</name>
    <name evidence="7" type="ORF">AWJ07_11590</name>
</gene>
<sequence>MLKDAVHYSVAENEPVRLVQVTDPHLFADPEGQLLGVNTAQSLQAVLNTFIATQYPANILLATGDISQDYSPESYQHFVQKIEMLDLPCHYLPGNHDDPRLMSLRMQGEKVFGQQRIIIGNWLILMLDSTVRGKPGGYMGEQQFALIEAAIKATPDKHVLLVMHHNPILMQCAWLDQHCMMNGEDFLQRTSRYPQVKGVLWGHVHQQVDNIHRGPHGPIPLMATPSTCIQFKPLSSYFALDHRQPGYRLLELAGDGSIRTNVYRVPGNRFAPDNEASGY</sequence>
<dbReference type="Proteomes" id="UP000055702">
    <property type="component" value="Unassembled WGS sequence"/>
</dbReference>
<feature type="binding site" evidence="5">
    <location>
        <begin position="95"/>
        <end position="96"/>
    </location>
    <ligand>
        <name>AMP</name>
        <dbReference type="ChEBI" id="CHEBI:456215"/>
    </ligand>
</feature>
<dbReference type="InterPro" id="IPR046379">
    <property type="entry name" value="cAMP_phosphodiest_CpdA"/>
</dbReference>
<dbReference type="EMBL" id="LRDC01000002">
    <property type="protein sequence ID" value="KVX02941.1"/>
    <property type="molecule type" value="Genomic_DNA"/>
</dbReference>
<dbReference type="OMA" id="CAWLDQH"/>
<comment type="caution">
    <text evidence="7">The sequence shown here is derived from an EMBL/GenBank/DDBJ whole genome shotgun (WGS) entry which is preliminary data.</text>
</comment>
<keyword evidence="2 5" id="KW-0378">Hydrolase</keyword>
<dbReference type="InterPro" id="IPR004843">
    <property type="entry name" value="Calcineurin-like_PHP"/>
</dbReference>
<dbReference type="EC" id="3.1.4.53" evidence="5"/>
<accession>A0A106C2B4</accession>
<dbReference type="AlphaFoldDB" id="A0A106C2B4"/>
<feature type="domain" description="Calcineurin-like phosphoesterase" evidence="6">
    <location>
        <begin position="17"/>
        <end position="206"/>
    </location>
</feature>
<dbReference type="Gene3D" id="3.60.21.10">
    <property type="match status" value="1"/>
</dbReference>
<feature type="binding site" evidence="5">
    <location>
        <position position="25"/>
    </location>
    <ligand>
        <name>Fe cation</name>
        <dbReference type="ChEBI" id="CHEBI:24875"/>
        <label>1</label>
    </ligand>
</feature>
<organism evidence="7">
    <name type="scientific">Shewanella frigidimarina</name>
    <dbReference type="NCBI Taxonomy" id="56812"/>
    <lineage>
        <taxon>Bacteria</taxon>
        <taxon>Pseudomonadati</taxon>
        <taxon>Pseudomonadota</taxon>
        <taxon>Gammaproteobacteria</taxon>
        <taxon>Alteromonadales</taxon>
        <taxon>Shewanellaceae</taxon>
        <taxon>Shewanella</taxon>
    </lineage>
</organism>